<dbReference type="Pfam" id="PF15587">
    <property type="entry name" value="Imm9"/>
    <property type="match status" value="1"/>
</dbReference>
<dbReference type="OrthoDB" id="7064835at2"/>
<keyword evidence="2" id="KW-1185">Reference proteome</keyword>
<dbReference type="EMBL" id="LSZO01000059">
    <property type="protein sequence ID" value="KXU38887.1"/>
    <property type="molecule type" value="Genomic_DNA"/>
</dbReference>
<dbReference type="InterPro" id="IPR028963">
    <property type="entry name" value="Imm9"/>
</dbReference>
<comment type="caution">
    <text evidence="1">The sequence shown here is derived from an EMBL/GenBank/DDBJ whole genome shotgun (WGS) entry which is preliminary data.</text>
</comment>
<proteinExistence type="predicted"/>
<protein>
    <submittedName>
        <fullName evidence="1">Uncharacterized protein</fullName>
    </submittedName>
</protein>
<dbReference type="Proteomes" id="UP000072660">
    <property type="component" value="Unassembled WGS sequence"/>
</dbReference>
<reference evidence="1 2" key="1">
    <citation type="submission" date="2016-02" db="EMBL/GenBank/DDBJ databases">
        <authorList>
            <person name="Wen L."/>
            <person name="He K."/>
            <person name="Yang H."/>
        </authorList>
    </citation>
    <scope>NUCLEOTIDE SEQUENCE [LARGE SCALE GENOMIC DNA]</scope>
    <source>
        <strain evidence="1 2">CV58</strain>
    </source>
</reference>
<name>A0A139SWA2_9GAMM</name>
<organism evidence="1 2">
    <name type="scientific">Ventosimonas gracilis</name>
    <dbReference type="NCBI Taxonomy" id="1680762"/>
    <lineage>
        <taxon>Bacteria</taxon>
        <taxon>Pseudomonadati</taxon>
        <taxon>Pseudomonadota</taxon>
        <taxon>Gammaproteobacteria</taxon>
        <taxon>Pseudomonadales</taxon>
        <taxon>Ventosimonadaceae</taxon>
        <taxon>Ventosimonas</taxon>
    </lineage>
</organism>
<evidence type="ECO:0000313" key="2">
    <source>
        <dbReference type="Proteomes" id="UP000072660"/>
    </source>
</evidence>
<accession>A0A139SWA2</accession>
<dbReference type="AlphaFoldDB" id="A0A139SWA2"/>
<gene>
    <name evidence="1" type="ORF">AXE65_11265</name>
</gene>
<evidence type="ECO:0000313" key="1">
    <source>
        <dbReference type="EMBL" id="KXU38887.1"/>
    </source>
</evidence>
<sequence length="139" mass="16160">MTTQHYKIDLFAYCLGTANLLLRTVPVMKDKKVKQVRAIMPISVPGIWNFADMGPIERKVNTYIDSILPRINIEDISGWRLLLHINSVCSDLISVYKKFLRYPSDREYVIYLPSLSPIIRKRLMACRLGEMERLAIFVQ</sequence>